<organism evidence="1">
    <name type="scientific">Siphoviridae sp. ctX926</name>
    <dbReference type="NCBI Taxonomy" id="2826366"/>
    <lineage>
        <taxon>Viruses</taxon>
        <taxon>Duplodnaviria</taxon>
        <taxon>Heunggongvirae</taxon>
        <taxon>Uroviricota</taxon>
        <taxon>Caudoviricetes</taxon>
    </lineage>
</organism>
<dbReference type="EMBL" id="BK014793">
    <property type="protein sequence ID" value="DAD75980.1"/>
    <property type="molecule type" value="Genomic_DNA"/>
</dbReference>
<accession>A0A8S5M173</accession>
<proteinExistence type="predicted"/>
<evidence type="ECO:0000313" key="1">
    <source>
        <dbReference type="EMBL" id="DAD75980.1"/>
    </source>
</evidence>
<protein>
    <submittedName>
        <fullName evidence="1">Uncharacterized protein</fullName>
    </submittedName>
</protein>
<sequence length="46" mass="5559">MEHHVLYSKHIFLSIKIFLSQIPSRSLLYIRGRTTAMEIIRRYLII</sequence>
<name>A0A8S5M173_9CAUD</name>
<reference evidence="1" key="1">
    <citation type="journal article" date="2021" name="Proc. Natl. Acad. Sci. U.S.A.">
        <title>A Catalog of Tens of Thousands of Viruses from Human Metagenomes Reveals Hidden Associations with Chronic Diseases.</title>
        <authorList>
            <person name="Tisza M.J."/>
            <person name="Buck C.B."/>
        </authorList>
    </citation>
    <scope>NUCLEOTIDE SEQUENCE</scope>
    <source>
        <strain evidence="1">CtX926</strain>
    </source>
</reference>